<evidence type="ECO:0000313" key="3">
    <source>
        <dbReference type="Proteomes" id="UP001165083"/>
    </source>
</evidence>
<keyword evidence="1" id="KW-0175">Coiled coil</keyword>
<dbReference type="AlphaFoldDB" id="A0A9W6TIX4"/>
<proteinExistence type="predicted"/>
<sequence length="559" mass="63993">MQVTNLVIEVKMLPSRMTALVYNYLPFEIWPPLLDSTEEGASKTLAWQIAKRIMELLSDEVAAINEALAKTNDLFTSVPELTNTCNQTHNNLRRKARQRQRQQLQAMELEVQQLEKQYAELCRRGEGDNEVAMDSSQDENLALAVAMAKQLGAEKLRLQTLLKQKIAWKHQLQRILDFEASSVVPSSHVVDLSVQSIDEVQAAEELGFQLLSEWDLTRTILDNKRDIHHVETRLLLDPELDDARMHRMEAFGWDIVQRVEGGIMEFVCTKAFCGLNVHDIMQKTWSNGMSLAEFKKVKAETRRLQTLQQLIPNAYVLVRDVGSPSDISIFRSVFARFLIEATKELDAPLTSSGYLLGRQSVSTHSPRCLLAEESRGGLAWADLSLAIEAFDIVNVITGERYQQVRWIGRTDYCSEEHALRNASDTLQERGVETQTPARLDFEVGNEVYTPNAEVDTIDEAQAAEEFGFQLLTEWDLTRAILNNKRDVQNFERELGQCTHRTSAFGWDIVQRVESGVMEFAFTKTFSGLNILNTWRRIAFNWQRPRESRRRQTVCKFFSE</sequence>
<dbReference type="Proteomes" id="UP001165083">
    <property type="component" value="Unassembled WGS sequence"/>
</dbReference>
<reference evidence="2" key="1">
    <citation type="submission" date="2023-04" db="EMBL/GenBank/DDBJ databases">
        <title>Phytophthora lilii NBRC 32176.</title>
        <authorList>
            <person name="Ichikawa N."/>
            <person name="Sato H."/>
            <person name="Tonouchi N."/>
        </authorList>
    </citation>
    <scope>NUCLEOTIDE SEQUENCE</scope>
    <source>
        <strain evidence="2">NBRC 32176</strain>
    </source>
</reference>
<dbReference type="EMBL" id="BSXW01000178">
    <property type="protein sequence ID" value="GMF13987.1"/>
    <property type="molecule type" value="Genomic_DNA"/>
</dbReference>
<accession>A0A9W6TIX4</accession>
<comment type="caution">
    <text evidence="2">The sequence shown here is derived from an EMBL/GenBank/DDBJ whole genome shotgun (WGS) entry which is preliminary data.</text>
</comment>
<keyword evidence="3" id="KW-1185">Reference proteome</keyword>
<organism evidence="2 3">
    <name type="scientific">Phytophthora lilii</name>
    <dbReference type="NCBI Taxonomy" id="2077276"/>
    <lineage>
        <taxon>Eukaryota</taxon>
        <taxon>Sar</taxon>
        <taxon>Stramenopiles</taxon>
        <taxon>Oomycota</taxon>
        <taxon>Peronosporomycetes</taxon>
        <taxon>Peronosporales</taxon>
        <taxon>Peronosporaceae</taxon>
        <taxon>Phytophthora</taxon>
    </lineage>
</organism>
<feature type="coiled-coil region" evidence="1">
    <location>
        <begin position="54"/>
        <end position="124"/>
    </location>
</feature>
<evidence type="ECO:0000313" key="2">
    <source>
        <dbReference type="EMBL" id="GMF13987.1"/>
    </source>
</evidence>
<evidence type="ECO:0000256" key="1">
    <source>
        <dbReference type="SAM" id="Coils"/>
    </source>
</evidence>
<dbReference type="OrthoDB" id="124127at2759"/>
<gene>
    <name evidence="2" type="ORF">Plil01_000440500</name>
</gene>
<name>A0A9W6TIX4_9STRA</name>
<protein>
    <submittedName>
        <fullName evidence="2">Unnamed protein product</fullName>
    </submittedName>
</protein>